<accession>A0A1I1DIV4</accession>
<dbReference type="InterPro" id="IPR027417">
    <property type="entry name" value="P-loop_NTPase"/>
</dbReference>
<dbReference type="Proteomes" id="UP000199514">
    <property type="component" value="Unassembled WGS sequence"/>
</dbReference>
<name>A0A1I1DIV4_9BACT</name>
<keyword evidence="3" id="KW-1185">Reference proteome</keyword>
<evidence type="ECO:0000313" key="2">
    <source>
        <dbReference type="EMBL" id="SFB74875.1"/>
    </source>
</evidence>
<evidence type="ECO:0000259" key="1">
    <source>
        <dbReference type="Pfam" id="PF13304"/>
    </source>
</evidence>
<dbReference type="PANTHER" id="PTHR43581:SF3">
    <property type="entry name" value="AAA+ ATPASE DOMAIN-CONTAINING PROTEIN"/>
    <property type="match status" value="1"/>
</dbReference>
<dbReference type="SUPFAM" id="SSF52540">
    <property type="entry name" value="P-loop containing nucleoside triphosphate hydrolases"/>
    <property type="match status" value="1"/>
</dbReference>
<dbReference type="Gene3D" id="3.40.50.300">
    <property type="entry name" value="P-loop containing nucleotide triphosphate hydrolases"/>
    <property type="match status" value="1"/>
</dbReference>
<dbReference type="InterPro" id="IPR051396">
    <property type="entry name" value="Bact_Antivir_Def_Nuclease"/>
</dbReference>
<sequence>MWLKNINLRSIYSFDESGTPELSNFSRLNLFIGKNGSGKSNVMRAICNLDVILTYNEDVGMYSFYLDNSVNNWHIPHHRKLDPAILLQFDNEVIEFKNWIHIRGDFKGYSGSYISQEYSIHDFKEKLHRITENHNAHIPLLSFVLTYIYQIDFSFSGGEISEYFTIRDGNSKGTVGKRVFKYENWSSGFFSVSNLFLQLLYADKRIICIDEPEIHLEPRVLRRVFDIIIWLLMKERTPQDKELLEACELIENQWIEWFNNSTWQESVELKTHESLNFLSRRQLFISSHSSTLINEFIKYPELCKIYEFNRSLQDTSYVADFVKHSREVIQQSVISSIRQIGAYPHSILDNLGAQGSDILQANGIIWVEGPSDIIYIRKWLEMFATEKKLPKLKQGVNYEFQMYGGALLDSICLMNTGNSEESELKKLVSMFSFSRNAFVITDSDAVKKDNGVIFDQSKFKEAKDFILSEFQKLSNLNYSLGLWYKKNNVEIRTLEDYIDEHSIRQFKSQNKSGLTKKIYAQFVTNSWNETISLKNFKHSLIDEIEILYNTILKWNQ</sequence>
<dbReference type="Pfam" id="PF13304">
    <property type="entry name" value="AAA_21"/>
    <property type="match status" value="1"/>
</dbReference>
<feature type="domain" description="ATPase AAA-type core" evidence="1">
    <location>
        <begin position="178"/>
        <end position="293"/>
    </location>
</feature>
<dbReference type="OrthoDB" id="9805802at2"/>
<dbReference type="AlphaFoldDB" id="A0A1I1DIV4"/>
<dbReference type="EMBL" id="FOLE01000001">
    <property type="protein sequence ID" value="SFB74875.1"/>
    <property type="molecule type" value="Genomic_DNA"/>
</dbReference>
<dbReference type="RefSeq" id="WP_091506019.1">
    <property type="nucleotide sequence ID" value="NZ_FOLE01000001.1"/>
</dbReference>
<protein>
    <submittedName>
        <fullName evidence="2">AAA domain-containing protein, putative AbiEii toxin, Type IV TA system</fullName>
    </submittedName>
</protein>
<dbReference type="PANTHER" id="PTHR43581">
    <property type="entry name" value="ATP/GTP PHOSPHATASE"/>
    <property type="match status" value="1"/>
</dbReference>
<proteinExistence type="predicted"/>
<gene>
    <name evidence="2" type="ORF">SAMN05421780_101254</name>
</gene>
<organism evidence="2 3">
    <name type="scientific">Flexibacter flexilis DSM 6793</name>
    <dbReference type="NCBI Taxonomy" id="927664"/>
    <lineage>
        <taxon>Bacteria</taxon>
        <taxon>Pseudomonadati</taxon>
        <taxon>Bacteroidota</taxon>
        <taxon>Cytophagia</taxon>
        <taxon>Cytophagales</taxon>
        <taxon>Flexibacteraceae</taxon>
        <taxon>Flexibacter</taxon>
    </lineage>
</organism>
<reference evidence="2 3" key="1">
    <citation type="submission" date="2016-10" db="EMBL/GenBank/DDBJ databases">
        <authorList>
            <person name="de Groot N.N."/>
        </authorList>
    </citation>
    <scope>NUCLEOTIDE SEQUENCE [LARGE SCALE GENOMIC DNA]</scope>
    <source>
        <strain evidence="2 3">DSM 6793</strain>
    </source>
</reference>
<dbReference type="InterPro" id="IPR003959">
    <property type="entry name" value="ATPase_AAA_core"/>
</dbReference>
<evidence type="ECO:0000313" key="3">
    <source>
        <dbReference type="Proteomes" id="UP000199514"/>
    </source>
</evidence>